<protein>
    <submittedName>
        <fullName evidence="2">(apollo) hypothetical protein</fullName>
    </submittedName>
</protein>
<sequence>MAGSLKHFLQNNENSTETIDATESQDSVISVTVSGPSEISTEATTVTSGPATSGGGCSSKTASTDAEPDEAMTPSSSTALEQSASGNSACVRSSVMSASEIPVASDTFDEGFNKASVYIIPSDRGLWPEIITIEIARILVKRGPPLIDISFSFPSNKDKRKFSCKYFVRSLANGEKVERTWLIYFISKYTAFCFCCKLFCKTPNTFCDTNGVSDWQHLSANKETRNVNFTQ</sequence>
<proteinExistence type="predicted"/>
<evidence type="ECO:0000313" key="3">
    <source>
        <dbReference type="Proteomes" id="UP000691718"/>
    </source>
</evidence>
<evidence type="ECO:0000256" key="1">
    <source>
        <dbReference type="SAM" id="MobiDB-lite"/>
    </source>
</evidence>
<dbReference type="AlphaFoldDB" id="A0A8S3W134"/>
<keyword evidence="3" id="KW-1185">Reference proteome</keyword>
<feature type="region of interest" description="Disordered" evidence="1">
    <location>
        <begin position="1"/>
        <end position="83"/>
    </location>
</feature>
<feature type="compositionally biased region" description="Polar residues" evidence="1">
    <location>
        <begin position="9"/>
        <end position="51"/>
    </location>
</feature>
<dbReference type="EMBL" id="CAJQZP010000049">
    <property type="protein sequence ID" value="CAG4934795.1"/>
    <property type="molecule type" value="Genomic_DNA"/>
</dbReference>
<comment type="caution">
    <text evidence="2">The sequence shown here is derived from an EMBL/GenBank/DDBJ whole genome shotgun (WGS) entry which is preliminary data.</text>
</comment>
<dbReference type="OrthoDB" id="6779078at2759"/>
<accession>A0A8S3W134</accession>
<evidence type="ECO:0000313" key="2">
    <source>
        <dbReference type="EMBL" id="CAG4934795.1"/>
    </source>
</evidence>
<organism evidence="2 3">
    <name type="scientific">Parnassius apollo</name>
    <name type="common">Apollo butterfly</name>
    <name type="synonym">Papilio apollo</name>
    <dbReference type="NCBI Taxonomy" id="110799"/>
    <lineage>
        <taxon>Eukaryota</taxon>
        <taxon>Metazoa</taxon>
        <taxon>Ecdysozoa</taxon>
        <taxon>Arthropoda</taxon>
        <taxon>Hexapoda</taxon>
        <taxon>Insecta</taxon>
        <taxon>Pterygota</taxon>
        <taxon>Neoptera</taxon>
        <taxon>Endopterygota</taxon>
        <taxon>Lepidoptera</taxon>
        <taxon>Glossata</taxon>
        <taxon>Ditrysia</taxon>
        <taxon>Papilionoidea</taxon>
        <taxon>Papilionidae</taxon>
        <taxon>Parnassiinae</taxon>
        <taxon>Parnassini</taxon>
        <taxon>Parnassius</taxon>
        <taxon>Parnassius</taxon>
    </lineage>
</organism>
<name>A0A8S3W134_PARAO</name>
<dbReference type="Proteomes" id="UP000691718">
    <property type="component" value="Unassembled WGS sequence"/>
</dbReference>
<reference evidence="2" key="1">
    <citation type="submission" date="2021-04" db="EMBL/GenBank/DDBJ databases">
        <authorList>
            <person name="Tunstrom K."/>
        </authorList>
    </citation>
    <scope>NUCLEOTIDE SEQUENCE</scope>
</reference>
<gene>
    <name evidence="2" type="ORF">PAPOLLO_LOCUS874</name>
</gene>
<feature type="compositionally biased region" description="Polar residues" evidence="1">
    <location>
        <begin position="73"/>
        <end position="83"/>
    </location>
</feature>